<dbReference type="SUPFAM" id="SSF51366">
    <property type="entry name" value="Ribulose-phoshate binding barrel"/>
    <property type="match status" value="1"/>
</dbReference>
<dbReference type="CDD" id="cd04723">
    <property type="entry name" value="HisA_HisF"/>
    <property type="match status" value="1"/>
</dbReference>
<dbReference type="InterPro" id="IPR011060">
    <property type="entry name" value="RibuloseP-bd_barrel"/>
</dbReference>
<evidence type="ECO:0000313" key="4">
    <source>
        <dbReference type="Proteomes" id="UP000001882"/>
    </source>
</evidence>
<protein>
    <recommendedName>
        <fullName evidence="5">Phosphoribosylformimino-5-aminoimidazole carboxamide ribotide isomerase</fullName>
    </recommendedName>
</protein>
<organism evidence="3 4">
    <name type="scientific">Methanocella paludicola (strain DSM 17711 / JCM 13418 / NBRC 101707 / SANAE)</name>
    <dbReference type="NCBI Taxonomy" id="304371"/>
    <lineage>
        <taxon>Archaea</taxon>
        <taxon>Methanobacteriati</taxon>
        <taxon>Methanobacteriota</taxon>
        <taxon>Stenosarchaea group</taxon>
        <taxon>Methanomicrobia</taxon>
        <taxon>Methanocellales</taxon>
        <taxon>Methanocellaceae</taxon>
        <taxon>Methanocella</taxon>
    </lineage>
</organism>
<comment type="similarity">
    <text evidence="1 2">Belongs to the HisA/HisF family.</text>
</comment>
<dbReference type="InterPro" id="IPR044524">
    <property type="entry name" value="Isoase_HisA-like"/>
</dbReference>
<dbReference type="PANTHER" id="PTHR43090">
    <property type="entry name" value="1-(5-PHOSPHORIBOSYL)-5-[(5-PHOSPHORIBOSYLAMINO)METHYLIDENEAMINO] IMIDAZOLE-4-CARBOXAMIDE ISOMERASE"/>
    <property type="match status" value="1"/>
</dbReference>
<evidence type="ECO:0000256" key="2">
    <source>
        <dbReference type="RuleBase" id="RU003657"/>
    </source>
</evidence>
<evidence type="ECO:0000313" key="3">
    <source>
        <dbReference type="EMBL" id="BAI62883.1"/>
    </source>
</evidence>
<dbReference type="EMBL" id="AP011532">
    <property type="protein sequence ID" value="BAI62883.1"/>
    <property type="molecule type" value="Genomic_DNA"/>
</dbReference>
<reference evidence="3 4" key="1">
    <citation type="journal article" date="2007" name="Appl. Environ. Microbiol.">
        <title>Isolation of key methanogens for global methane emission from rice paddy fields: a novel isolate affiliated with the clone cluster rice cluster I.</title>
        <authorList>
            <person name="Sakai S."/>
            <person name="Imachi H."/>
            <person name="Sekiguchi Y."/>
            <person name="Ohashi A."/>
            <person name="Harada H."/>
            <person name="Kamagata Y."/>
        </authorList>
    </citation>
    <scope>NUCLEOTIDE SEQUENCE [LARGE SCALE GENOMIC DNA]</scope>
    <source>
        <strain evidence="4">DSM 17711 / JCM 13418 / NBRC 101707 / SANAE</strain>
    </source>
</reference>
<name>D1Z2G1_METPS</name>
<keyword evidence="2" id="KW-0028">Amino-acid biosynthesis</keyword>
<dbReference type="OrthoDB" id="146815at2157"/>
<dbReference type="GeneID" id="8682493"/>
<proteinExistence type="inferred from homology"/>
<dbReference type="GO" id="GO:0000162">
    <property type="term" value="P:L-tryptophan biosynthetic process"/>
    <property type="evidence" value="ECO:0007669"/>
    <property type="project" value="TreeGrafter"/>
</dbReference>
<keyword evidence="4" id="KW-1185">Reference proteome</keyword>
<dbReference type="KEGG" id="mpd:MCP_2811"/>
<dbReference type="InterPro" id="IPR013785">
    <property type="entry name" value="Aldolase_TIM"/>
</dbReference>
<dbReference type="InParanoid" id="D1Z2G1"/>
<dbReference type="FunCoup" id="D1Z2G1">
    <property type="interactions" value="100"/>
</dbReference>
<evidence type="ECO:0000256" key="1">
    <source>
        <dbReference type="ARBA" id="ARBA00009667"/>
    </source>
</evidence>
<dbReference type="InterPro" id="IPR006062">
    <property type="entry name" value="His_biosynth"/>
</dbReference>
<dbReference type="GO" id="GO:0000105">
    <property type="term" value="P:L-histidine biosynthetic process"/>
    <property type="evidence" value="ECO:0007669"/>
    <property type="project" value="UniProtKB-KW"/>
</dbReference>
<dbReference type="GO" id="GO:0005737">
    <property type="term" value="C:cytoplasm"/>
    <property type="evidence" value="ECO:0007669"/>
    <property type="project" value="TreeGrafter"/>
</dbReference>
<accession>D1Z2G1</accession>
<sequence length="229" mass="23813">MRCILACDLKGGIVVKGVRGERSRYGPIALSSRVVDTSDPAGVIGKIKPKETYIADLDRIMGAGDHLAIIKTLTGMTRTMADTGVSSAADFDLACSVSHAVVIGTETAPLSVIEQRQGPKAIVSLDMKNGAMMCRDPAFNTTPMRALKLLDRFELGAVILLDVGRVGAGAGIDVPFVTSAASASRHGIIVGGGVRSVEDLELLEKCGASGAIVASAVHDGRIPLSMLRD</sequence>
<gene>
    <name evidence="3" type="ordered locus">MCP_2811</name>
</gene>
<reference evidence="4" key="3">
    <citation type="journal article" date="2011" name="PLoS ONE">
        <title>Genome sequence of a mesophilic hydrogenotrophic methanogen Methanocella paludicola, the first cultivated representative of the order Methanocellales.</title>
        <authorList>
            <person name="Sakai S."/>
            <person name="Takaki Y."/>
            <person name="Shimamura S."/>
            <person name="Sekine M."/>
            <person name="Tajima T."/>
            <person name="Kosugi H."/>
            <person name="Ichikawa N."/>
            <person name="Tasumi E."/>
            <person name="Hiraki A.T."/>
            <person name="Shimizu A."/>
            <person name="Kato Y."/>
            <person name="Nishiko R."/>
            <person name="Mori K."/>
            <person name="Fujita N."/>
            <person name="Imachi H."/>
            <person name="Takai K."/>
        </authorList>
    </citation>
    <scope>NUCLEOTIDE SEQUENCE [LARGE SCALE GENOMIC DNA]</scope>
    <source>
        <strain evidence="4">DSM 17711 / JCM 13418 / NBRC 101707 / SANAE</strain>
    </source>
</reference>
<dbReference type="Gene3D" id="3.20.20.70">
    <property type="entry name" value="Aldolase class I"/>
    <property type="match status" value="1"/>
</dbReference>
<dbReference type="RefSeq" id="WP_012901553.1">
    <property type="nucleotide sequence ID" value="NC_013665.1"/>
</dbReference>
<dbReference type="GO" id="GO:0003949">
    <property type="term" value="F:1-(5-phosphoribosyl)-5-[(5-phosphoribosylamino)methylideneamino]imidazole-4-carboxamide isomerase activity"/>
    <property type="evidence" value="ECO:0007669"/>
    <property type="project" value="InterPro"/>
</dbReference>
<dbReference type="Pfam" id="PF00977">
    <property type="entry name" value="His_biosynth"/>
    <property type="match status" value="1"/>
</dbReference>
<dbReference type="PANTHER" id="PTHR43090:SF2">
    <property type="entry name" value="1-(5-PHOSPHORIBOSYL)-5-[(5-PHOSPHORIBOSYLAMINO)METHYLIDENEAMINO] IMIDAZOLE-4-CARBOXAMIDE ISOMERASE"/>
    <property type="match status" value="1"/>
</dbReference>
<reference evidence="3 4" key="2">
    <citation type="journal article" date="2008" name="Int. J. Syst. Evol. Microbiol.">
        <title>Methanocella paludicola gen. nov., sp. nov., a methane-producing archaeon, the first isolate of the lineage 'Rice Cluster I', and proposal of the new archaeal order Methanocellales ord. nov.</title>
        <authorList>
            <person name="Sakai S."/>
            <person name="Imachi H."/>
            <person name="Hanada S."/>
            <person name="Ohashi A."/>
            <person name="Harada H."/>
            <person name="Kamagata Y."/>
        </authorList>
    </citation>
    <scope>NUCLEOTIDE SEQUENCE [LARGE SCALE GENOMIC DNA]</scope>
    <source>
        <strain evidence="4">DSM 17711 / JCM 13418 / NBRC 101707 / SANAE</strain>
    </source>
</reference>
<dbReference type="STRING" id="304371.MCP_2811"/>
<keyword evidence="2" id="KW-0368">Histidine biosynthesis</keyword>
<dbReference type="Proteomes" id="UP000001882">
    <property type="component" value="Chromosome"/>
</dbReference>
<dbReference type="AlphaFoldDB" id="D1Z2G1"/>
<dbReference type="eggNOG" id="arCOG00616">
    <property type="taxonomic scope" value="Archaea"/>
</dbReference>
<evidence type="ECO:0008006" key="5">
    <source>
        <dbReference type="Google" id="ProtNLM"/>
    </source>
</evidence>